<evidence type="ECO:0000313" key="4">
    <source>
        <dbReference type="Proteomes" id="UP001221757"/>
    </source>
</evidence>
<keyword evidence="4" id="KW-1185">Reference proteome</keyword>
<accession>A0AAD7CVB5</accession>
<feature type="compositionally biased region" description="Low complexity" evidence="1">
    <location>
        <begin position="7"/>
        <end position="20"/>
    </location>
</feature>
<dbReference type="InterPro" id="IPR054722">
    <property type="entry name" value="PolX-like_BBD"/>
</dbReference>
<dbReference type="Proteomes" id="UP001221757">
    <property type="component" value="Unassembled WGS sequence"/>
</dbReference>
<comment type="caution">
    <text evidence="3">The sequence shown here is derived from an EMBL/GenBank/DDBJ whole genome shotgun (WGS) entry which is preliminary data.</text>
</comment>
<evidence type="ECO:0000259" key="2">
    <source>
        <dbReference type="Pfam" id="PF22936"/>
    </source>
</evidence>
<feature type="domain" description="Retrovirus-related Pol polyprotein from transposon TNT 1-94-like beta-barrel" evidence="2">
    <location>
        <begin position="25"/>
        <end position="105"/>
    </location>
</feature>
<sequence length="127" mass="14135">PTKSQVASNASVLSHSTSSVSDKRWNSDSGATSHMTHCRELLLHAHLHKVPIPIANGVVVYSELVGKILLRPLLVHGQIRRPIYLTNGLYVPLLSHNLISTTYLSQVHRYSILMNEHTILFKQSPPV</sequence>
<evidence type="ECO:0000256" key="1">
    <source>
        <dbReference type="SAM" id="MobiDB-lite"/>
    </source>
</evidence>
<dbReference type="AlphaFoldDB" id="A0AAD7CVB5"/>
<name>A0AAD7CVB5_MYCRO</name>
<reference evidence="3" key="1">
    <citation type="submission" date="2023-03" db="EMBL/GenBank/DDBJ databases">
        <title>Massive genome expansion in bonnet fungi (Mycena s.s.) driven by repeated elements and novel gene families across ecological guilds.</title>
        <authorList>
            <consortium name="Lawrence Berkeley National Laboratory"/>
            <person name="Harder C.B."/>
            <person name="Miyauchi S."/>
            <person name="Viragh M."/>
            <person name="Kuo A."/>
            <person name="Thoen E."/>
            <person name="Andreopoulos B."/>
            <person name="Lu D."/>
            <person name="Skrede I."/>
            <person name="Drula E."/>
            <person name="Henrissat B."/>
            <person name="Morin E."/>
            <person name="Kohler A."/>
            <person name="Barry K."/>
            <person name="LaButti K."/>
            <person name="Morin E."/>
            <person name="Salamov A."/>
            <person name="Lipzen A."/>
            <person name="Mereny Z."/>
            <person name="Hegedus B."/>
            <person name="Baldrian P."/>
            <person name="Stursova M."/>
            <person name="Weitz H."/>
            <person name="Taylor A."/>
            <person name="Grigoriev I.V."/>
            <person name="Nagy L.G."/>
            <person name="Martin F."/>
            <person name="Kauserud H."/>
        </authorList>
    </citation>
    <scope>NUCLEOTIDE SEQUENCE</scope>
    <source>
        <strain evidence="3">CBHHK067</strain>
    </source>
</reference>
<dbReference type="Pfam" id="PF22936">
    <property type="entry name" value="Pol_BBD"/>
    <property type="match status" value="1"/>
</dbReference>
<evidence type="ECO:0000313" key="3">
    <source>
        <dbReference type="EMBL" id="KAJ7664796.1"/>
    </source>
</evidence>
<protein>
    <recommendedName>
        <fullName evidence="2">Retrovirus-related Pol polyprotein from transposon TNT 1-94-like beta-barrel domain-containing protein</fullName>
    </recommendedName>
</protein>
<dbReference type="EMBL" id="JARKIE010000220">
    <property type="protein sequence ID" value="KAJ7664796.1"/>
    <property type="molecule type" value="Genomic_DNA"/>
</dbReference>
<feature type="non-terminal residue" evidence="3">
    <location>
        <position position="1"/>
    </location>
</feature>
<organism evidence="3 4">
    <name type="scientific">Mycena rosella</name>
    <name type="common">Pink bonnet</name>
    <name type="synonym">Agaricus rosellus</name>
    <dbReference type="NCBI Taxonomy" id="1033263"/>
    <lineage>
        <taxon>Eukaryota</taxon>
        <taxon>Fungi</taxon>
        <taxon>Dikarya</taxon>
        <taxon>Basidiomycota</taxon>
        <taxon>Agaricomycotina</taxon>
        <taxon>Agaricomycetes</taxon>
        <taxon>Agaricomycetidae</taxon>
        <taxon>Agaricales</taxon>
        <taxon>Marasmiineae</taxon>
        <taxon>Mycenaceae</taxon>
        <taxon>Mycena</taxon>
    </lineage>
</organism>
<gene>
    <name evidence="3" type="ORF">B0H17DRAFT_1255937</name>
</gene>
<feature type="region of interest" description="Disordered" evidence="1">
    <location>
        <begin position="1"/>
        <end position="32"/>
    </location>
</feature>
<proteinExistence type="predicted"/>